<name>A0ABU6YRE8_9FABA</name>
<sequence length="121" mass="13752">MVPKTSLCHGHIWRTPLFLSGFGTGYVPHVSIIVKRRHDTAAYWPYGAGTNRDVSEGPSDGPVPLASFAKVSWMINDVVVEVTELGFHALVPWTRYDLIWLLLYRLITNDNLYYVLDDNFV</sequence>
<gene>
    <name evidence="1" type="ORF">PIB30_088506</name>
</gene>
<dbReference type="EMBL" id="JASCZI010243264">
    <property type="protein sequence ID" value="MED6212957.1"/>
    <property type="molecule type" value="Genomic_DNA"/>
</dbReference>
<protein>
    <submittedName>
        <fullName evidence="1">Uncharacterized protein</fullName>
    </submittedName>
</protein>
<organism evidence="1 2">
    <name type="scientific">Stylosanthes scabra</name>
    <dbReference type="NCBI Taxonomy" id="79078"/>
    <lineage>
        <taxon>Eukaryota</taxon>
        <taxon>Viridiplantae</taxon>
        <taxon>Streptophyta</taxon>
        <taxon>Embryophyta</taxon>
        <taxon>Tracheophyta</taxon>
        <taxon>Spermatophyta</taxon>
        <taxon>Magnoliopsida</taxon>
        <taxon>eudicotyledons</taxon>
        <taxon>Gunneridae</taxon>
        <taxon>Pentapetalae</taxon>
        <taxon>rosids</taxon>
        <taxon>fabids</taxon>
        <taxon>Fabales</taxon>
        <taxon>Fabaceae</taxon>
        <taxon>Papilionoideae</taxon>
        <taxon>50 kb inversion clade</taxon>
        <taxon>dalbergioids sensu lato</taxon>
        <taxon>Dalbergieae</taxon>
        <taxon>Pterocarpus clade</taxon>
        <taxon>Stylosanthes</taxon>
    </lineage>
</organism>
<accession>A0ABU6YRE8</accession>
<keyword evidence="2" id="KW-1185">Reference proteome</keyword>
<evidence type="ECO:0000313" key="1">
    <source>
        <dbReference type="EMBL" id="MED6212957.1"/>
    </source>
</evidence>
<reference evidence="1 2" key="1">
    <citation type="journal article" date="2023" name="Plants (Basel)">
        <title>Bridging the Gap: Combining Genomics and Transcriptomics Approaches to Understand Stylosanthes scabra, an Orphan Legume from the Brazilian Caatinga.</title>
        <authorList>
            <person name="Ferreira-Neto J.R.C."/>
            <person name="da Silva M.D."/>
            <person name="Binneck E."/>
            <person name="de Melo N.F."/>
            <person name="da Silva R.H."/>
            <person name="de Melo A.L.T.M."/>
            <person name="Pandolfi V."/>
            <person name="Bustamante F.O."/>
            <person name="Brasileiro-Vidal A.C."/>
            <person name="Benko-Iseppon A.M."/>
        </authorList>
    </citation>
    <scope>NUCLEOTIDE SEQUENCE [LARGE SCALE GENOMIC DNA]</scope>
    <source>
        <tissue evidence="1">Leaves</tissue>
    </source>
</reference>
<proteinExistence type="predicted"/>
<evidence type="ECO:0000313" key="2">
    <source>
        <dbReference type="Proteomes" id="UP001341840"/>
    </source>
</evidence>
<comment type="caution">
    <text evidence="1">The sequence shown here is derived from an EMBL/GenBank/DDBJ whole genome shotgun (WGS) entry which is preliminary data.</text>
</comment>
<dbReference type="Proteomes" id="UP001341840">
    <property type="component" value="Unassembled WGS sequence"/>
</dbReference>